<dbReference type="GO" id="GO:0032040">
    <property type="term" value="C:small-subunit processome"/>
    <property type="evidence" value="ECO:0007669"/>
    <property type="project" value="TreeGrafter"/>
</dbReference>
<dbReference type="GO" id="GO:0030686">
    <property type="term" value="C:90S preribosome"/>
    <property type="evidence" value="ECO:0007669"/>
    <property type="project" value="TreeGrafter"/>
</dbReference>
<evidence type="ECO:0000256" key="7">
    <source>
        <dbReference type="SAM" id="MobiDB-lite"/>
    </source>
</evidence>
<dbReference type="SUPFAM" id="SSF50978">
    <property type="entry name" value="WD40 repeat-like"/>
    <property type="match status" value="1"/>
</dbReference>
<reference evidence="11" key="1">
    <citation type="submission" date="2019-03" db="EMBL/GenBank/DDBJ databases">
        <authorList>
            <person name="Mank J."/>
            <person name="Almeida P."/>
        </authorList>
    </citation>
    <scope>NUCLEOTIDE SEQUENCE</scope>
    <source>
        <strain evidence="11">78183</strain>
    </source>
</reference>
<proteinExistence type="inferred from homology"/>
<dbReference type="Pfam" id="PF23097">
    <property type="entry name" value="NOL10_2nd"/>
    <property type="match status" value="1"/>
</dbReference>
<dbReference type="InterPro" id="IPR012580">
    <property type="entry name" value="NUC153"/>
</dbReference>
<evidence type="ECO:0000256" key="5">
    <source>
        <dbReference type="ARBA" id="ARBA00023242"/>
    </source>
</evidence>
<gene>
    <name evidence="11" type="ORF">SVIM_LOCUS466981</name>
</gene>
<evidence type="ECO:0000313" key="11">
    <source>
        <dbReference type="EMBL" id="VFU62025.1"/>
    </source>
</evidence>
<dbReference type="AlphaFoldDB" id="A0A6N2N842"/>
<feature type="coiled-coil region" evidence="6">
    <location>
        <begin position="432"/>
        <end position="459"/>
    </location>
</feature>
<feature type="domain" description="Nucleolar protein 10-like N-terminal" evidence="10">
    <location>
        <begin position="22"/>
        <end position="166"/>
    </location>
</feature>
<feature type="compositionally biased region" description="Basic and acidic residues" evidence="7">
    <location>
        <begin position="585"/>
        <end position="594"/>
    </location>
</feature>
<dbReference type="InterPro" id="IPR015943">
    <property type="entry name" value="WD40/YVTN_repeat-like_dom_sf"/>
</dbReference>
<feature type="region of interest" description="Disordered" evidence="7">
    <location>
        <begin position="517"/>
        <end position="550"/>
    </location>
</feature>
<evidence type="ECO:0000259" key="9">
    <source>
        <dbReference type="Pfam" id="PF23097"/>
    </source>
</evidence>
<feature type="compositionally biased region" description="Basic and acidic residues" evidence="7">
    <location>
        <begin position="534"/>
        <end position="550"/>
    </location>
</feature>
<sequence length="594" mass="66875">MATKGSGLKSTSINGVKMYMILDDDYSKLAFLCTDRSVYLHAKYGKHYSLRIPRMGRDMAYDCWSCDLLCAASSSDLYRINLEKGQFLSPLRTQSPGLNVVCRSKLHGLVACGGDDGAVECFDMRTKSSIGRINAVEHGGDINEEVTALKFDEDGGFTMAVGSSGGKGIDGLGMVINTKYKGQDPVGLFTVLKPGLSKQNLKGGRCKHLTEFSSFFLGAWWGGRVCGLVLLYDLRSSHPMRVKDHMYGSAILDIKWHRTLNSERQMLMTTDKHVVRIWDPETGDGMTSIEPTAGTINDICVFSNSGLMFLALDCCQIPSYFIPSLGPAPKWLPSIENLTEEMEEDAQTTIYDNFKFLTKEDLEKLNLTSLIGTNLLRASMHGFFIDYKLYKKAKQYMEPFEYETYREQQTQKKLEEQFVSRITVPKKLPKVNRKLAASVIEKEAEIEQIEADKNETKKASRKKKGLGPEIFEDERFKALFEDKDFEIDENSAEYLALHPMPSMKQPSLVAEHFELLTEDEDQSLSDSDNSAASGDEHSNENTKFKKKPRLYEVKDERHAEAFWNRESLADEDSLPLGERAAALGDNRRPLPETT</sequence>
<feature type="region of interest" description="Disordered" evidence="7">
    <location>
        <begin position="562"/>
        <end position="594"/>
    </location>
</feature>
<dbReference type="InterPro" id="IPR056551">
    <property type="entry name" value="Beta-prop_NOL10_N"/>
</dbReference>
<keyword evidence="4" id="KW-0677">Repeat</keyword>
<feature type="domain" description="NUC153" evidence="8">
    <location>
        <begin position="473"/>
        <end position="500"/>
    </location>
</feature>
<dbReference type="GO" id="GO:0000462">
    <property type="term" value="P:maturation of SSU-rRNA from tricistronic rRNA transcript (SSU-rRNA, 5.8S rRNA, LSU-rRNA)"/>
    <property type="evidence" value="ECO:0007669"/>
    <property type="project" value="TreeGrafter"/>
</dbReference>
<dbReference type="Pfam" id="PF23098">
    <property type="entry name" value="Beta-prop_NOL10_N"/>
    <property type="match status" value="2"/>
</dbReference>
<dbReference type="InterPro" id="IPR040382">
    <property type="entry name" value="NOL10/Enp2"/>
</dbReference>
<dbReference type="InterPro" id="IPR036322">
    <property type="entry name" value="WD40_repeat_dom_sf"/>
</dbReference>
<comment type="subcellular location">
    <subcellularLocation>
        <location evidence="1">Nucleus</location>
        <location evidence="1">Nucleolus</location>
    </subcellularLocation>
</comment>
<evidence type="ECO:0000256" key="2">
    <source>
        <dbReference type="ARBA" id="ARBA00005264"/>
    </source>
</evidence>
<dbReference type="InterPro" id="IPR056550">
    <property type="entry name" value="NOL10_2nd"/>
</dbReference>
<keyword evidence="5" id="KW-0539">Nucleus</keyword>
<dbReference type="Gene3D" id="2.130.10.10">
    <property type="entry name" value="YVTN repeat-like/Quinoprotein amine dehydrogenase"/>
    <property type="match status" value="1"/>
</dbReference>
<evidence type="ECO:0000256" key="6">
    <source>
        <dbReference type="SAM" id="Coils"/>
    </source>
</evidence>
<protein>
    <submittedName>
        <fullName evidence="11">Uncharacterized protein</fullName>
    </submittedName>
</protein>
<keyword evidence="6" id="KW-0175">Coiled coil</keyword>
<evidence type="ECO:0000256" key="1">
    <source>
        <dbReference type="ARBA" id="ARBA00004604"/>
    </source>
</evidence>
<evidence type="ECO:0000259" key="8">
    <source>
        <dbReference type="Pfam" id="PF08159"/>
    </source>
</evidence>
<dbReference type="PANTHER" id="PTHR14927:SF0">
    <property type="entry name" value="NUCLEOLAR PROTEIN 10"/>
    <property type="match status" value="1"/>
</dbReference>
<accession>A0A6N2N842</accession>
<keyword evidence="3" id="KW-0853">WD repeat</keyword>
<evidence type="ECO:0000259" key="10">
    <source>
        <dbReference type="Pfam" id="PF23098"/>
    </source>
</evidence>
<evidence type="ECO:0000256" key="3">
    <source>
        <dbReference type="ARBA" id="ARBA00022574"/>
    </source>
</evidence>
<organism evidence="11">
    <name type="scientific">Salix viminalis</name>
    <name type="common">Common osier</name>
    <name type="synonym">Basket willow</name>
    <dbReference type="NCBI Taxonomy" id="40686"/>
    <lineage>
        <taxon>Eukaryota</taxon>
        <taxon>Viridiplantae</taxon>
        <taxon>Streptophyta</taxon>
        <taxon>Embryophyta</taxon>
        <taxon>Tracheophyta</taxon>
        <taxon>Spermatophyta</taxon>
        <taxon>Magnoliopsida</taxon>
        <taxon>eudicotyledons</taxon>
        <taxon>Gunneridae</taxon>
        <taxon>Pentapetalae</taxon>
        <taxon>rosids</taxon>
        <taxon>fabids</taxon>
        <taxon>Malpighiales</taxon>
        <taxon>Salicaceae</taxon>
        <taxon>Saliceae</taxon>
        <taxon>Salix</taxon>
    </lineage>
</organism>
<dbReference type="EMBL" id="CAADRP010002151">
    <property type="protein sequence ID" value="VFU62025.1"/>
    <property type="molecule type" value="Genomic_DNA"/>
</dbReference>
<feature type="domain" description="Nucleolar protein 10-like second" evidence="9">
    <location>
        <begin position="350"/>
        <end position="397"/>
    </location>
</feature>
<evidence type="ECO:0000256" key="4">
    <source>
        <dbReference type="ARBA" id="ARBA00022737"/>
    </source>
</evidence>
<name>A0A6N2N842_SALVM</name>
<feature type="domain" description="Nucleolar protein 10-like N-terminal" evidence="10">
    <location>
        <begin position="223"/>
        <end position="349"/>
    </location>
</feature>
<dbReference type="PANTHER" id="PTHR14927">
    <property type="entry name" value="NUCLEOLAR PROTEIN 10"/>
    <property type="match status" value="1"/>
</dbReference>
<comment type="similarity">
    <text evidence="2">Belongs to the WD repeat NOL10/ENP2 family.</text>
</comment>
<dbReference type="Pfam" id="PF08159">
    <property type="entry name" value="NUC153"/>
    <property type="match status" value="1"/>
</dbReference>